<keyword evidence="1" id="KW-0472">Membrane</keyword>
<comment type="caution">
    <text evidence="3">The sequence shown here is derived from an EMBL/GenBank/DDBJ whole genome shotgun (WGS) entry which is preliminary data.</text>
</comment>
<sequence length="657" mass="68753">MRKYRYYHKAFSLGLSFIFFLGLLFLFATILPDTAKADWSCFGQAYPVNNCPFPPSGFTGACKGSDVAGVCENMGGSSIGWSVCVECLFGCVLDAWLLPQCFIPPPPLPTVSISAAPSSIIAGQSSTLSWNTTNAVSCWAWGDWGGVKPTSGAQAVSPGTTSTYGITCLNAIGNQAFDTTTITVTPLCAAPNSCVANAAVCAATGGSVDAGYACLPAGVCCSPAPCVPTTVCAGGHLRDSCTGAITTDCGGRGCTSVPLQCNPIQYTLIVSRAGGGAGTVTSAPAGINCGGACSAFYNDGTTITLTAAPAGADSFQSWSVNCTPLADPRQCQITLTSNQTVTATFNQAPQVDAGADQSVPLTCPPTGCSVNATLSGIVTDDGIPGPYTVEWRLVAGDATKVTIAAPDLETTTVTITGSGYYRFELTANDGSATGSDRVDVRVLNDPPQVNIAGPAVVEVKFGFLPIMLQGIANDDGRPAPPGNLEVRWSGLGPGIATFSNPEERNTELRFSQAGVYIITFGAEDGELPREANVEVRYGAPERYGLIPCGVIIDNPATPWNETEGCQLRHTLLLLRNVIDFTLWRLIPLVIAVLVVATGAIFFFQFGGPEVMAKVRRIWSAIFKGVLILLFSWLFLNFLLGILGFDISIFGQWYAITP</sequence>
<evidence type="ECO:0000256" key="1">
    <source>
        <dbReference type="SAM" id="Phobius"/>
    </source>
</evidence>
<proteinExistence type="predicted"/>
<dbReference type="Pfam" id="PF18998">
    <property type="entry name" value="Flg_new_2"/>
    <property type="match status" value="1"/>
</dbReference>
<dbReference type="Proteomes" id="UP000034462">
    <property type="component" value="Unassembled WGS sequence"/>
</dbReference>
<evidence type="ECO:0000313" key="4">
    <source>
        <dbReference type="Proteomes" id="UP000034462"/>
    </source>
</evidence>
<keyword evidence="1" id="KW-0812">Transmembrane</keyword>
<keyword evidence="1" id="KW-1133">Transmembrane helix</keyword>
<organism evidence="3 4">
    <name type="scientific">Candidatus Yanofskybacteria bacterium GW2011_GWC1_48_11</name>
    <dbReference type="NCBI Taxonomy" id="1619027"/>
    <lineage>
        <taxon>Bacteria</taxon>
        <taxon>Candidatus Yanofskyibacteriota</taxon>
    </lineage>
</organism>
<evidence type="ECO:0000259" key="2">
    <source>
        <dbReference type="Pfam" id="PF18998"/>
    </source>
</evidence>
<gene>
    <name evidence="3" type="ORF">UY25_C0001G0101</name>
</gene>
<reference evidence="3 4" key="1">
    <citation type="journal article" date="2015" name="Nature">
        <title>rRNA introns, odd ribosomes, and small enigmatic genomes across a large radiation of phyla.</title>
        <authorList>
            <person name="Brown C.T."/>
            <person name="Hug L.A."/>
            <person name="Thomas B.C."/>
            <person name="Sharon I."/>
            <person name="Castelle C.J."/>
            <person name="Singh A."/>
            <person name="Wilkins M.J."/>
            <person name="Williams K.H."/>
            <person name="Banfield J.F."/>
        </authorList>
    </citation>
    <scope>NUCLEOTIDE SEQUENCE [LARGE SCALE GENOMIC DNA]</scope>
</reference>
<dbReference type="InterPro" id="IPR013783">
    <property type="entry name" value="Ig-like_fold"/>
</dbReference>
<accession>A0A837INA8</accession>
<feature type="domain" description="Bacterial repeat" evidence="2">
    <location>
        <begin position="278"/>
        <end position="348"/>
    </location>
</feature>
<dbReference type="EMBL" id="LCPH01000001">
    <property type="protein sequence ID" value="KKU93608.1"/>
    <property type="molecule type" value="Genomic_DNA"/>
</dbReference>
<feature type="transmembrane region" description="Helical" evidence="1">
    <location>
        <begin position="624"/>
        <end position="654"/>
    </location>
</feature>
<protein>
    <submittedName>
        <fullName evidence="3">Cell surface protein</fullName>
    </submittedName>
</protein>
<dbReference type="InterPro" id="IPR044060">
    <property type="entry name" value="Bacterial_rp_domain"/>
</dbReference>
<dbReference type="AlphaFoldDB" id="A0A837INA8"/>
<name>A0A837INA8_9BACT</name>
<feature type="transmembrane region" description="Helical" evidence="1">
    <location>
        <begin position="582"/>
        <end position="603"/>
    </location>
</feature>
<dbReference type="Gene3D" id="2.60.40.10">
    <property type="entry name" value="Immunoglobulins"/>
    <property type="match status" value="1"/>
</dbReference>
<dbReference type="Pfam" id="PF22352">
    <property type="entry name" value="K319L-like_PKD"/>
    <property type="match status" value="1"/>
</dbReference>
<evidence type="ECO:0000313" key="3">
    <source>
        <dbReference type="EMBL" id="KKU93608.1"/>
    </source>
</evidence>